<name>A0A3E1NJY5_9BACT</name>
<dbReference type="AlphaFoldDB" id="A0A3E1NJY5"/>
<dbReference type="Gene3D" id="3.40.50.2300">
    <property type="match status" value="1"/>
</dbReference>
<dbReference type="Gene3D" id="1.10.10.60">
    <property type="entry name" value="Homeodomain-like"/>
    <property type="match status" value="1"/>
</dbReference>
<dbReference type="InterPro" id="IPR011006">
    <property type="entry name" value="CheY-like_superfamily"/>
</dbReference>
<dbReference type="InterPro" id="IPR001789">
    <property type="entry name" value="Sig_transdc_resp-reg_receiver"/>
</dbReference>
<feature type="modified residue" description="4-aspartylphosphate" evidence="6">
    <location>
        <position position="54"/>
    </location>
</feature>
<keyword evidence="1" id="KW-0547">Nucleotide-binding</keyword>
<keyword evidence="5" id="KW-0804">Transcription</keyword>
<feature type="domain" description="Response regulatory" evidence="8">
    <location>
        <begin position="4"/>
        <end position="118"/>
    </location>
</feature>
<sequence length="475" mass="52410">MHEKILIVEDEMIVARELRLMLERAGYEVCGIARSVEQALEMIASATPFFVLLDIYLKGDLTGIDLAHQLNKRNVPFIYVSANSNQSVLESAKLTHPYGFIVKPFRRKDVLITLDIARYRYQQHQQMQQRNINAAGAAQAPFPAATQAGSRAAARPVISAFSGIVGQSASMQHVFNLIKQVAPLDTSVLIMGESGTGKEGIATAVHCFSARRNRPLIKVDCGTLQVHLAESELFGHEKGAFTGAVDKRIGKFEQASGGTLFLDEIGEMPLDLQVKLLRVLQEREIERIGGSGAVKVDVRIIAATNRNLEKEIAEGRFRLDLYYRLYVFPILVPALRERREDIPLLVAHFIDRFAGVSGKEVTGVDDAVMDQLVNYSWPGNVRELEHLIERSVLLSKGSTINQVFLQTTPANVQSTGTAELENTGDMDERERILASLKQCNGKISGANGAAALLQVSASTLHNRMKKLGIRIQHGF</sequence>
<evidence type="ECO:0000256" key="3">
    <source>
        <dbReference type="ARBA" id="ARBA00023015"/>
    </source>
</evidence>
<dbReference type="OrthoDB" id="9767722at2"/>
<dbReference type="InterPro" id="IPR002078">
    <property type="entry name" value="Sigma_54_int"/>
</dbReference>
<dbReference type="RefSeq" id="WP_116847479.1">
    <property type="nucleotide sequence ID" value="NZ_QTJU01000003.1"/>
</dbReference>
<dbReference type="GO" id="GO:0000160">
    <property type="term" value="P:phosphorelay signal transduction system"/>
    <property type="evidence" value="ECO:0007669"/>
    <property type="project" value="InterPro"/>
</dbReference>
<dbReference type="InterPro" id="IPR025943">
    <property type="entry name" value="Sigma_54_int_dom_ATP-bd_2"/>
</dbReference>
<dbReference type="Pfam" id="PF00072">
    <property type="entry name" value="Response_reg"/>
    <property type="match status" value="1"/>
</dbReference>
<dbReference type="PROSITE" id="PS00688">
    <property type="entry name" value="SIGMA54_INTERACT_3"/>
    <property type="match status" value="1"/>
</dbReference>
<accession>A0A3E1NJY5</accession>
<dbReference type="PROSITE" id="PS50045">
    <property type="entry name" value="SIGMA54_INTERACT_4"/>
    <property type="match status" value="1"/>
</dbReference>
<dbReference type="InterPro" id="IPR058031">
    <property type="entry name" value="AAA_lid_NorR"/>
</dbReference>
<comment type="caution">
    <text evidence="9">The sequence shown here is derived from an EMBL/GenBank/DDBJ whole genome shotgun (WGS) entry which is preliminary data.</text>
</comment>
<evidence type="ECO:0000256" key="6">
    <source>
        <dbReference type="PROSITE-ProRule" id="PRU00169"/>
    </source>
</evidence>
<dbReference type="GO" id="GO:0005524">
    <property type="term" value="F:ATP binding"/>
    <property type="evidence" value="ECO:0007669"/>
    <property type="project" value="UniProtKB-KW"/>
</dbReference>
<dbReference type="InterPro" id="IPR003593">
    <property type="entry name" value="AAA+_ATPase"/>
</dbReference>
<dbReference type="FunFam" id="3.40.50.300:FF:000006">
    <property type="entry name" value="DNA-binding transcriptional regulator NtrC"/>
    <property type="match status" value="1"/>
</dbReference>
<dbReference type="SUPFAM" id="SSF52540">
    <property type="entry name" value="P-loop containing nucleoside triphosphate hydrolases"/>
    <property type="match status" value="1"/>
</dbReference>
<evidence type="ECO:0000256" key="5">
    <source>
        <dbReference type="ARBA" id="ARBA00023163"/>
    </source>
</evidence>
<dbReference type="GO" id="GO:0003677">
    <property type="term" value="F:DNA binding"/>
    <property type="evidence" value="ECO:0007669"/>
    <property type="project" value="UniProtKB-KW"/>
</dbReference>
<protein>
    <submittedName>
        <fullName evidence="9">Sigma-54-dependent Fis family transcriptional regulator</fullName>
    </submittedName>
</protein>
<dbReference type="Gene3D" id="1.10.8.60">
    <property type="match status" value="1"/>
</dbReference>
<proteinExistence type="predicted"/>
<dbReference type="SUPFAM" id="SSF46689">
    <property type="entry name" value="Homeodomain-like"/>
    <property type="match status" value="1"/>
</dbReference>
<dbReference type="CDD" id="cd00009">
    <property type="entry name" value="AAA"/>
    <property type="match status" value="1"/>
</dbReference>
<dbReference type="SMART" id="SM00448">
    <property type="entry name" value="REC"/>
    <property type="match status" value="1"/>
</dbReference>
<dbReference type="PROSITE" id="PS50110">
    <property type="entry name" value="RESPONSE_REGULATORY"/>
    <property type="match status" value="1"/>
</dbReference>
<dbReference type="Pfam" id="PF00158">
    <property type="entry name" value="Sigma54_activat"/>
    <property type="match status" value="1"/>
</dbReference>
<dbReference type="Gene3D" id="3.40.50.300">
    <property type="entry name" value="P-loop containing nucleotide triphosphate hydrolases"/>
    <property type="match status" value="1"/>
</dbReference>
<dbReference type="InterPro" id="IPR025662">
    <property type="entry name" value="Sigma_54_int_dom_ATP-bd_1"/>
</dbReference>
<evidence type="ECO:0000256" key="1">
    <source>
        <dbReference type="ARBA" id="ARBA00022741"/>
    </source>
</evidence>
<dbReference type="SUPFAM" id="SSF52172">
    <property type="entry name" value="CheY-like"/>
    <property type="match status" value="1"/>
</dbReference>
<feature type="domain" description="Sigma-54 factor interaction" evidence="7">
    <location>
        <begin position="164"/>
        <end position="393"/>
    </location>
</feature>
<evidence type="ECO:0000313" key="10">
    <source>
        <dbReference type="Proteomes" id="UP000261284"/>
    </source>
</evidence>
<dbReference type="PROSITE" id="PS00676">
    <property type="entry name" value="SIGMA54_INTERACT_2"/>
    <property type="match status" value="1"/>
</dbReference>
<keyword evidence="4" id="KW-0238">DNA-binding</keyword>
<dbReference type="InterPro" id="IPR025944">
    <property type="entry name" value="Sigma_54_int_dom_CS"/>
</dbReference>
<dbReference type="PROSITE" id="PS00675">
    <property type="entry name" value="SIGMA54_INTERACT_1"/>
    <property type="match status" value="1"/>
</dbReference>
<evidence type="ECO:0000259" key="7">
    <source>
        <dbReference type="PROSITE" id="PS50045"/>
    </source>
</evidence>
<dbReference type="Pfam" id="PF25601">
    <property type="entry name" value="AAA_lid_14"/>
    <property type="match status" value="1"/>
</dbReference>
<dbReference type="GO" id="GO:0006355">
    <property type="term" value="P:regulation of DNA-templated transcription"/>
    <property type="evidence" value="ECO:0007669"/>
    <property type="project" value="InterPro"/>
</dbReference>
<dbReference type="Proteomes" id="UP000261284">
    <property type="component" value="Unassembled WGS sequence"/>
</dbReference>
<gene>
    <name evidence="9" type="ORF">DXN05_11995</name>
</gene>
<dbReference type="PANTHER" id="PTHR32071">
    <property type="entry name" value="TRANSCRIPTIONAL REGULATORY PROTEIN"/>
    <property type="match status" value="1"/>
</dbReference>
<organism evidence="9 10">
    <name type="scientific">Deminuibacter soli</name>
    <dbReference type="NCBI Taxonomy" id="2291815"/>
    <lineage>
        <taxon>Bacteria</taxon>
        <taxon>Pseudomonadati</taxon>
        <taxon>Bacteroidota</taxon>
        <taxon>Chitinophagia</taxon>
        <taxon>Chitinophagales</taxon>
        <taxon>Chitinophagaceae</taxon>
        <taxon>Deminuibacter</taxon>
    </lineage>
</organism>
<evidence type="ECO:0000259" key="8">
    <source>
        <dbReference type="PROSITE" id="PS50110"/>
    </source>
</evidence>
<evidence type="ECO:0000256" key="4">
    <source>
        <dbReference type="ARBA" id="ARBA00023125"/>
    </source>
</evidence>
<keyword evidence="3" id="KW-0805">Transcription regulation</keyword>
<keyword evidence="10" id="KW-1185">Reference proteome</keyword>
<keyword evidence="6" id="KW-0597">Phosphoprotein</keyword>
<dbReference type="InterPro" id="IPR009057">
    <property type="entry name" value="Homeodomain-like_sf"/>
</dbReference>
<dbReference type="SMART" id="SM00382">
    <property type="entry name" value="AAA"/>
    <property type="match status" value="1"/>
</dbReference>
<dbReference type="EMBL" id="QTJU01000003">
    <property type="protein sequence ID" value="RFM28233.1"/>
    <property type="molecule type" value="Genomic_DNA"/>
</dbReference>
<dbReference type="CDD" id="cd17534">
    <property type="entry name" value="REC_DC-like"/>
    <property type="match status" value="1"/>
</dbReference>
<keyword evidence="2" id="KW-0067">ATP-binding</keyword>
<evidence type="ECO:0000256" key="2">
    <source>
        <dbReference type="ARBA" id="ARBA00022840"/>
    </source>
</evidence>
<dbReference type="InterPro" id="IPR027417">
    <property type="entry name" value="P-loop_NTPase"/>
</dbReference>
<evidence type="ECO:0000313" key="9">
    <source>
        <dbReference type="EMBL" id="RFM28233.1"/>
    </source>
</evidence>
<reference evidence="9 10" key="1">
    <citation type="submission" date="2018-08" db="EMBL/GenBank/DDBJ databases">
        <title>Chitinophagaceae sp. K23C18032701, a novel bacterium isolated from forest soil.</title>
        <authorList>
            <person name="Wang C."/>
        </authorList>
    </citation>
    <scope>NUCLEOTIDE SEQUENCE [LARGE SCALE GENOMIC DNA]</scope>
    <source>
        <strain evidence="9 10">K23C18032701</strain>
    </source>
</reference>